<comment type="similarity">
    <text evidence="11 12">Belongs to the TonB-dependent receptor family.</text>
</comment>
<keyword evidence="16" id="KW-0675">Receptor</keyword>
<proteinExistence type="inferred from homology"/>
<evidence type="ECO:0000313" key="17">
    <source>
        <dbReference type="Proteomes" id="UP001361239"/>
    </source>
</evidence>
<keyword evidence="9 11" id="KW-0472">Membrane</keyword>
<evidence type="ECO:0000256" key="9">
    <source>
        <dbReference type="ARBA" id="ARBA00023136"/>
    </source>
</evidence>
<keyword evidence="3 11" id="KW-1134">Transmembrane beta strand</keyword>
<dbReference type="InterPro" id="IPR036942">
    <property type="entry name" value="Beta-barrel_TonB_sf"/>
</dbReference>
<feature type="signal peptide" evidence="13">
    <location>
        <begin position="1"/>
        <end position="32"/>
    </location>
</feature>
<keyword evidence="2 11" id="KW-0813">Transport</keyword>
<evidence type="ECO:0000256" key="7">
    <source>
        <dbReference type="ARBA" id="ARBA00023065"/>
    </source>
</evidence>
<keyword evidence="10 11" id="KW-0998">Cell outer membrane</keyword>
<dbReference type="Gene3D" id="2.40.170.20">
    <property type="entry name" value="TonB-dependent receptor, beta-barrel domain"/>
    <property type="match status" value="1"/>
</dbReference>
<keyword evidence="13" id="KW-0732">Signal</keyword>
<evidence type="ECO:0000256" key="12">
    <source>
        <dbReference type="RuleBase" id="RU003357"/>
    </source>
</evidence>
<evidence type="ECO:0000256" key="2">
    <source>
        <dbReference type="ARBA" id="ARBA00022448"/>
    </source>
</evidence>
<dbReference type="PROSITE" id="PS52016">
    <property type="entry name" value="TONB_DEPENDENT_REC_3"/>
    <property type="match status" value="1"/>
</dbReference>
<feature type="chain" id="PRO_5045766332" evidence="13">
    <location>
        <begin position="33"/>
        <end position="804"/>
    </location>
</feature>
<dbReference type="PANTHER" id="PTHR32552">
    <property type="entry name" value="FERRICHROME IRON RECEPTOR-RELATED"/>
    <property type="match status" value="1"/>
</dbReference>
<evidence type="ECO:0000256" key="11">
    <source>
        <dbReference type="PROSITE-ProRule" id="PRU01360"/>
    </source>
</evidence>
<protein>
    <submittedName>
        <fullName evidence="16">TonB-dependent receptor</fullName>
    </submittedName>
</protein>
<comment type="caution">
    <text evidence="16">The sequence shown here is derived from an EMBL/GenBank/DDBJ whole genome shotgun (WGS) entry which is preliminary data.</text>
</comment>
<evidence type="ECO:0000256" key="13">
    <source>
        <dbReference type="SAM" id="SignalP"/>
    </source>
</evidence>
<evidence type="ECO:0000256" key="4">
    <source>
        <dbReference type="ARBA" id="ARBA00022496"/>
    </source>
</evidence>
<evidence type="ECO:0000256" key="1">
    <source>
        <dbReference type="ARBA" id="ARBA00004571"/>
    </source>
</evidence>
<comment type="subcellular location">
    <subcellularLocation>
        <location evidence="1 11">Cell outer membrane</location>
        <topology evidence="1 11">Multi-pass membrane protein</topology>
    </subcellularLocation>
</comment>
<dbReference type="RefSeq" id="WP_339587913.1">
    <property type="nucleotide sequence ID" value="NZ_JBBHJZ010000003.1"/>
</dbReference>
<dbReference type="Proteomes" id="UP001361239">
    <property type="component" value="Unassembled WGS sequence"/>
</dbReference>
<keyword evidence="4" id="KW-0410">Iron transport</keyword>
<keyword evidence="6" id="KW-0408">Iron</keyword>
<evidence type="ECO:0000256" key="5">
    <source>
        <dbReference type="ARBA" id="ARBA00022692"/>
    </source>
</evidence>
<keyword evidence="8 12" id="KW-0798">TonB box</keyword>
<dbReference type="InterPro" id="IPR012910">
    <property type="entry name" value="Plug_dom"/>
</dbReference>
<evidence type="ECO:0000259" key="14">
    <source>
        <dbReference type="Pfam" id="PF00593"/>
    </source>
</evidence>
<dbReference type="Pfam" id="PF07715">
    <property type="entry name" value="Plug"/>
    <property type="match status" value="1"/>
</dbReference>
<evidence type="ECO:0000259" key="15">
    <source>
        <dbReference type="Pfam" id="PF07715"/>
    </source>
</evidence>
<feature type="domain" description="TonB-dependent receptor plug" evidence="15">
    <location>
        <begin position="66"/>
        <end position="175"/>
    </location>
</feature>
<dbReference type="CDD" id="cd01347">
    <property type="entry name" value="ligand_gated_channel"/>
    <property type="match status" value="1"/>
</dbReference>
<dbReference type="EMBL" id="JBBHJZ010000003">
    <property type="protein sequence ID" value="MEJ5977966.1"/>
    <property type="molecule type" value="Genomic_DNA"/>
</dbReference>
<evidence type="ECO:0000256" key="6">
    <source>
        <dbReference type="ARBA" id="ARBA00023004"/>
    </source>
</evidence>
<evidence type="ECO:0000256" key="3">
    <source>
        <dbReference type="ARBA" id="ARBA00022452"/>
    </source>
</evidence>
<accession>A0ABU8RY01</accession>
<organism evidence="16 17">
    <name type="scientific">Novosphingobium anseongense</name>
    <dbReference type="NCBI Taxonomy" id="3133436"/>
    <lineage>
        <taxon>Bacteria</taxon>
        <taxon>Pseudomonadati</taxon>
        <taxon>Pseudomonadota</taxon>
        <taxon>Alphaproteobacteria</taxon>
        <taxon>Sphingomonadales</taxon>
        <taxon>Sphingomonadaceae</taxon>
        <taxon>Novosphingobium</taxon>
    </lineage>
</organism>
<evidence type="ECO:0000256" key="10">
    <source>
        <dbReference type="ARBA" id="ARBA00023237"/>
    </source>
</evidence>
<keyword evidence="7" id="KW-0406">Ion transport</keyword>
<keyword evidence="5 11" id="KW-0812">Transmembrane</keyword>
<dbReference type="InterPro" id="IPR000531">
    <property type="entry name" value="Beta-barrel_TonB"/>
</dbReference>
<dbReference type="Pfam" id="PF00593">
    <property type="entry name" value="TonB_dep_Rec_b-barrel"/>
    <property type="match status" value="1"/>
</dbReference>
<dbReference type="InterPro" id="IPR039426">
    <property type="entry name" value="TonB-dep_rcpt-like"/>
</dbReference>
<evidence type="ECO:0000313" key="16">
    <source>
        <dbReference type="EMBL" id="MEJ5977966.1"/>
    </source>
</evidence>
<sequence length="804" mass="87032">MNSARLRAARGAIVLHSTTAALALVAATPAFADTAAETADVAAAEAADAAYGEPILVTARRREEKSQDVPVAISVVDAGTLDRTGNFTINQIQQLVPSLQVTSTNPRNSNINIRGLGANSAIAVDGLEYGVGFYVDGVYFARPGQSQFDLVDLAQVEVLRGPQGTLFGKNTTAGALNVTTRLPSFDPDLTVEGTLGNYDYHQIRLSASAPIVDDKVAFRISVADTHRGGFLLNLTNLTKAQDYDNFTARGQLLIKPNTDVSIRLIGDYSKQTLHSNLTLIDGYFTTFANGAPIANNIFDRATRFNYTLPTTNAFARVGDADSPYQANMESYGVSGELNWDFGKATLTSITAYRWWDWYPANDIDGTSLAINTLAQQQNFQRQFTQELRLASNGRNTVDYQVGLFYLYQIIRGYGRTGYGKDFAAWNLPPTTPAATIAAVSQALTGFEADSYSDPRTKSYAAFGQADWHITDTLTLTAGLRFTHEDKEGSFTRFQVPTSGLNLSTLPAAQAAALQAIRDSAAYQLGNLTFSAKTKSDALSGLITLGYKITPDVLLYGSYSHGSKSGGLNVTAGGAARPVVDPEKVDSFEIGLKSQFLDNRVTFNLAAFLTEIRDYQTTVSELITGTVYTQYIDNIPKVRSKGIEADLAYAPTDWLRFTASGAYTDAKFVSFANSPQAPDKSNQGGIQDLSGQRLPGVSKFAYSLGLDASQPLTENFEAYVHADYLHRSSFNSTATLSQYGVIPAYGLLNGRIGLRTADGKYDFAFWARNLTNEDYYITRAPGTFGLLTGSVGEPRTVGATLRVKY</sequence>
<dbReference type="SUPFAM" id="SSF56935">
    <property type="entry name" value="Porins"/>
    <property type="match status" value="1"/>
</dbReference>
<keyword evidence="17" id="KW-1185">Reference proteome</keyword>
<gene>
    <name evidence="16" type="ORF">WG901_15050</name>
</gene>
<feature type="domain" description="TonB-dependent receptor-like beta-barrel" evidence="14">
    <location>
        <begin position="378"/>
        <end position="769"/>
    </location>
</feature>
<dbReference type="PANTHER" id="PTHR32552:SF81">
    <property type="entry name" value="TONB-DEPENDENT OUTER MEMBRANE RECEPTOR"/>
    <property type="match status" value="1"/>
</dbReference>
<evidence type="ECO:0000256" key="8">
    <source>
        <dbReference type="ARBA" id="ARBA00023077"/>
    </source>
</evidence>
<name>A0ABU8RY01_9SPHN</name>
<reference evidence="16 17" key="1">
    <citation type="submission" date="2024-03" db="EMBL/GenBank/DDBJ databases">
        <authorList>
            <person name="Jo J.-H."/>
        </authorList>
    </citation>
    <scope>NUCLEOTIDE SEQUENCE [LARGE SCALE GENOMIC DNA]</scope>
    <source>
        <strain evidence="16 17">PS1R-30</strain>
    </source>
</reference>